<feature type="transmembrane region" description="Helical" evidence="1">
    <location>
        <begin position="102"/>
        <end position="124"/>
    </location>
</feature>
<sequence length="133" mass="15181">MTRKALIFLLQLIIALLLVGVLHYGVLYAREWPISVPNIFWAYLLNLVLAAGIYLAMLQFAARQSRYLGFLFMVGSALKFAAYFVILEPVFSRDGSLSRVEFFYFFVPYITCLVAETMALVKLLRDIDLPDNS</sequence>
<reference evidence="2" key="1">
    <citation type="submission" date="2022-11" db="EMBL/GenBank/DDBJ databases">
        <title>The characterization of three novel Bacteroidetes species and genomic analysis of their roles in tidal elemental geochemical cycles.</title>
        <authorList>
            <person name="Ma K.-J."/>
        </authorList>
    </citation>
    <scope>NUCLEOTIDE SEQUENCE</scope>
    <source>
        <strain evidence="2">M415</strain>
    </source>
</reference>
<name>A0AAE3MIT2_9FLAO</name>
<keyword evidence="1" id="KW-0472">Membrane</keyword>
<accession>A0AAE3MIT2</accession>
<feature type="transmembrane region" description="Helical" evidence="1">
    <location>
        <begin position="39"/>
        <end position="60"/>
    </location>
</feature>
<feature type="transmembrane region" description="Helical" evidence="1">
    <location>
        <begin position="67"/>
        <end position="87"/>
    </location>
</feature>
<dbReference type="Proteomes" id="UP001207116">
    <property type="component" value="Unassembled WGS sequence"/>
</dbReference>
<evidence type="ECO:0000313" key="2">
    <source>
        <dbReference type="EMBL" id="MCX2718570.1"/>
    </source>
</evidence>
<keyword evidence="1" id="KW-1133">Transmembrane helix</keyword>
<comment type="caution">
    <text evidence="2">The sequence shown here is derived from an EMBL/GenBank/DDBJ whole genome shotgun (WGS) entry which is preliminary data.</text>
</comment>
<dbReference type="RefSeq" id="WP_266010730.1">
    <property type="nucleotide sequence ID" value="NZ_JAPFQP010000001.1"/>
</dbReference>
<dbReference type="EMBL" id="JAPFQP010000001">
    <property type="protein sequence ID" value="MCX2718570.1"/>
    <property type="molecule type" value="Genomic_DNA"/>
</dbReference>
<proteinExistence type="predicted"/>
<evidence type="ECO:0000256" key="1">
    <source>
        <dbReference type="SAM" id="Phobius"/>
    </source>
</evidence>
<keyword evidence="1" id="KW-0812">Transmembrane</keyword>
<feature type="transmembrane region" description="Helical" evidence="1">
    <location>
        <begin position="7"/>
        <end position="27"/>
    </location>
</feature>
<keyword evidence="3" id="KW-1185">Reference proteome</keyword>
<protein>
    <submittedName>
        <fullName evidence="2">Uncharacterized protein</fullName>
    </submittedName>
</protein>
<gene>
    <name evidence="2" type="ORF">OO016_03050</name>
</gene>
<dbReference type="AlphaFoldDB" id="A0AAE3MIT2"/>
<evidence type="ECO:0000313" key="3">
    <source>
        <dbReference type="Proteomes" id="UP001207116"/>
    </source>
</evidence>
<organism evidence="2 3">
    <name type="scientific">Lentiprolixibacter aurantiacus</name>
    <dbReference type="NCBI Taxonomy" id="2993939"/>
    <lineage>
        <taxon>Bacteria</taxon>
        <taxon>Pseudomonadati</taxon>
        <taxon>Bacteroidota</taxon>
        <taxon>Flavobacteriia</taxon>
        <taxon>Flavobacteriales</taxon>
        <taxon>Flavobacteriaceae</taxon>
        <taxon>Lentiprolixibacter</taxon>
    </lineage>
</organism>